<evidence type="ECO:0000313" key="3">
    <source>
        <dbReference type="Proteomes" id="UP001305702"/>
    </source>
</evidence>
<feature type="transmembrane region" description="Helical" evidence="1">
    <location>
        <begin position="146"/>
        <end position="166"/>
    </location>
</feature>
<keyword evidence="1" id="KW-0812">Transmembrane</keyword>
<dbReference type="GO" id="GO:0005886">
    <property type="term" value="C:plasma membrane"/>
    <property type="evidence" value="ECO:0007669"/>
    <property type="project" value="UniProtKB-SubCell"/>
</dbReference>
<feature type="transmembrane region" description="Helical" evidence="1">
    <location>
        <begin position="60"/>
        <end position="83"/>
    </location>
</feature>
<dbReference type="GO" id="GO:0140359">
    <property type="term" value="F:ABC-type transporter activity"/>
    <property type="evidence" value="ECO:0007669"/>
    <property type="project" value="InterPro"/>
</dbReference>
<organism evidence="2 3">
    <name type="scientific">Paenibacillus aurantius</name>
    <dbReference type="NCBI Taxonomy" id="2918900"/>
    <lineage>
        <taxon>Bacteria</taxon>
        <taxon>Bacillati</taxon>
        <taxon>Bacillota</taxon>
        <taxon>Bacilli</taxon>
        <taxon>Bacillales</taxon>
        <taxon>Paenibacillaceae</taxon>
        <taxon>Paenibacillus</taxon>
    </lineage>
</organism>
<feature type="transmembrane region" description="Helical" evidence="1">
    <location>
        <begin position="222"/>
        <end position="242"/>
    </location>
</feature>
<dbReference type="KEGG" id="paun:MJA45_23915"/>
<keyword evidence="1" id="KW-0472">Membrane</keyword>
<keyword evidence="3" id="KW-1185">Reference proteome</keyword>
<reference evidence="2 3" key="1">
    <citation type="submission" date="2022-02" db="EMBL/GenBank/DDBJ databases">
        <title>Paenibacillus sp. MBLB1776 Whole Genome Shotgun Sequencing.</title>
        <authorList>
            <person name="Hwang C.Y."/>
            <person name="Cho E.-S."/>
            <person name="Seo M.-J."/>
        </authorList>
    </citation>
    <scope>NUCLEOTIDE SEQUENCE [LARGE SCALE GENOMIC DNA]</scope>
    <source>
        <strain evidence="2 3">MBLB1776</strain>
    </source>
</reference>
<dbReference type="EMBL" id="CP130318">
    <property type="protein sequence ID" value="WNQ10634.1"/>
    <property type="molecule type" value="Genomic_DNA"/>
</dbReference>
<sequence>MHKLYAAARNEGEKLWKRRRTKAHLLLSLLLPPVIALCFSWLNGRTGLPFGLSGNLPLTVLSLFTFLFLPLFLASAAADSFTGEAASGTLKLTLLRPITRSKAFAAKVLALAACLTLHLAVLWASSVLSALAMPGLEMTGGWVDSLTAYTASWLPMLAVVLLAVLLSQLFQSGTAVMTGFVLLYAAFRAAPLFYPSLSAWSVFSYANGAALLRGNGWSTETFAGALVVPLSYCIMAYTAGMVRFERNPL</sequence>
<dbReference type="Pfam" id="PF12730">
    <property type="entry name" value="ABC2_membrane_4"/>
    <property type="match status" value="1"/>
</dbReference>
<name>A0AA96RH12_9BACL</name>
<dbReference type="RefSeq" id="WP_315604408.1">
    <property type="nucleotide sequence ID" value="NZ_CP130318.1"/>
</dbReference>
<protein>
    <submittedName>
        <fullName evidence="2">ABC transporter permease subunit</fullName>
    </submittedName>
</protein>
<feature type="transmembrane region" description="Helical" evidence="1">
    <location>
        <begin position="173"/>
        <end position="194"/>
    </location>
</feature>
<dbReference type="AlphaFoldDB" id="A0AA96RH12"/>
<gene>
    <name evidence="2" type="ORF">MJA45_23915</name>
</gene>
<feature type="transmembrane region" description="Helical" evidence="1">
    <location>
        <begin position="104"/>
        <end position="126"/>
    </location>
</feature>
<dbReference type="Proteomes" id="UP001305702">
    <property type="component" value="Chromosome"/>
</dbReference>
<dbReference type="PANTHER" id="PTHR37305:SF1">
    <property type="entry name" value="MEMBRANE PROTEIN"/>
    <property type="match status" value="1"/>
</dbReference>
<accession>A0AA96RH12</accession>
<evidence type="ECO:0000313" key="2">
    <source>
        <dbReference type="EMBL" id="WNQ10634.1"/>
    </source>
</evidence>
<evidence type="ECO:0000256" key="1">
    <source>
        <dbReference type="SAM" id="Phobius"/>
    </source>
</evidence>
<dbReference type="PANTHER" id="PTHR37305">
    <property type="entry name" value="INTEGRAL MEMBRANE PROTEIN-RELATED"/>
    <property type="match status" value="1"/>
</dbReference>
<keyword evidence="1" id="KW-1133">Transmembrane helix</keyword>
<proteinExistence type="predicted"/>